<dbReference type="EMBL" id="JABMIG020000115">
    <property type="protein sequence ID" value="KAL3791314.1"/>
    <property type="molecule type" value="Genomic_DNA"/>
</dbReference>
<gene>
    <name evidence="2" type="ORF">HJC23_006043</name>
</gene>
<feature type="compositionally biased region" description="Acidic residues" evidence="1">
    <location>
        <begin position="320"/>
        <end position="339"/>
    </location>
</feature>
<feature type="region of interest" description="Disordered" evidence="1">
    <location>
        <begin position="151"/>
        <end position="182"/>
    </location>
</feature>
<name>A0ABD3PUK9_9STRA</name>
<evidence type="ECO:0000313" key="3">
    <source>
        <dbReference type="Proteomes" id="UP001516023"/>
    </source>
</evidence>
<proteinExistence type="predicted"/>
<evidence type="ECO:0000256" key="1">
    <source>
        <dbReference type="SAM" id="MobiDB-lite"/>
    </source>
</evidence>
<reference evidence="2 3" key="1">
    <citation type="journal article" date="2020" name="G3 (Bethesda)">
        <title>Improved Reference Genome for Cyclotella cryptica CCMP332, a Model for Cell Wall Morphogenesis, Salinity Adaptation, and Lipid Production in Diatoms (Bacillariophyta).</title>
        <authorList>
            <person name="Roberts W.R."/>
            <person name="Downey K.M."/>
            <person name="Ruck E.C."/>
            <person name="Traller J.C."/>
            <person name="Alverson A.J."/>
        </authorList>
    </citation>
    <scope>NUCLEOTIDE SEQUENCE [LARGE SCALE GENOMIC DNA]</scope>
    <source>
        <strain evidence="2 3">CCMP332</strain>
    </source>
</reference>
<evidence type="ECO:0000313" key="2">
    <source>
        <dbReference type="EMBL" id="KAL3791314.1"/>
    </source>
</evidence>
<organism evidence="2 3">
    <name type="scientific">Cyclotella cryptica</name>
    <dbReference type="NCBI Taxonomy" id="29204"/>
    <lineage>
        <taxon>Eukaryota</taxon>
        <taxon>Sar</taxon>
        <taxon>Stramenopiles</taxon>
        <taxon>Ochrophyta</taxon>
        <taxon>Bacillariophyta</taxon>
        <taxon>Coscinodiscophyceae</taxon>
        <taxon>Thalassiosirophycidae</taxon>
        <taxon>Stephanodiscales</taxon>
        <taxon>Stephanodiscaceae</taxon>
        <taxon>Cyclotella</taxon>
    </lineage>
</organism>
<comment type="caution">
    <text evidence="2">The sequence shown here is derived from an EMBL/GenBank/DDBJ whole genome shotgun (WGS) entry which is preliminary data.</text>
</comment>
<dbReference type="AlphaFoldDB" id="A0ABD3PUK9"/>
<protein>
    <submittedName>
        <fullName evidence="2">Uncharacterized protein</fullName>
    </submittedName>
</protein>
<dbReference type="Proteomes" id="UP001516023">
    <property type="component" value="Unassembled WGS sequence"/>
</dbReference>
<keyword evidence="3" id="KW-1185">Reference proteome</keyword>
<accession>A0ABD3PUK9</accession>
<sequence length="339" mass="38772">MSFHRTQRSSLPHWIDQISPRRRCVRCILALLSVSCNVWVCDAQLLSAYEQAYGSWKIQLTRNIFGRRWYLEKMEESRGIRSSFDLGEKIRSTDLQLLFPVLSNERSGDSSLVYSAKSVRSVSCILNLEKNGKFAIYLDEEGLSSKAISHATSDNAEDKPQTQSRNELHSTADRSPATASPHRSALRGEWFLTPNPYCVTDRHYDTLTLISEPRIRRANFRQGVVTEMAKVELRCKLWGRYGVGAVRNKLGLAHGREMGRITHGTVMVVREYANENRSRLDDGNLSKESPRREIIATFTGHGMAARTDPDKERNNIQNELSDDDRNEDEMDLDELENEF</sequence>
<feature type="compositionally biased region" description="Basic and acidic residues" evidence="1">
    <location>
        <begin position="156"/>
        <end position="172"/>
    </location>
</feature>
<feature type="region of interest" description="Disordered" evidence="1">
    <location>
        <begin position="299"/>
        <end position="339"/>
    </location>
</feature>